<keyword evidence="2" id="KW-1185">Reference proteome</keyword>
<evidence type="ECO:0000313" key="1">
    <source>
        <dbReference type="EMBL" id="KKA17479.1"/>
    </source>
</evidence>
<sequence>RSGSSSTNSLPLAVELPILWFPPQRLPILYTVSGVCTANASVDDGKDRKTTVFTRLPGVSDQRRLEQTVKRDENKEDRMTRCSIINAARPSTGLSSLQVENGIRMVHTRIIDCQQIAQLQITIASAEIISLRPTASAESTWIVVS</sequence>
<dbReference type="AlphaFoldDB" id="A0A0F4YH14"/>
<dbReference type="EMBL" id="LASV01000648">
    <property type="protein sequence ID" value="KKA17479.1"/>
    <property type="molecule type" value="Genomic_DNA"/>
</dbReference>
<gene>
    <name evidence="1" type="ORF">T310_8624</name>
</gene>
<evidence type="ECO:0000313" key="2">
    <source>
        <dbReference type="Proteomes" id="UP000053958"/>
    </source>
</evidence>
<dbReference type="RefSeq" id="XP_013324091.1">
    <property type="nucleotide sequence ID" value="XM_013468637.1"/>
</dbReference>
<comment type="caution">
    <text evidence="1">The sequence shown here is derived from an EMBL/GenBank/DDBJ whole genome shotgun (WGS) entry which is preliminary data.</text>
</comment>
<feature type="non-terminal residue" evidence="1">
    <location>
        <position position="1"/>
    </location>
</feature>
<reference evidence="1 2" key="1">
    <citation type="submission" date="2015-04" db="EMBL/GenBank/DDBJ databases">
        <authorList>
            <person name="Heijne W.H."/>
            <person name="Fedorova N.D."/>
            <person name="Nierman W.C."/>
            <person name="Vollebregt A.W."/>
            <person name="Zhao Z."/>
            <person name="Wu L."/>
            <person name="Kumar M."/>
            <person name="Stam H."/>
            <person name="van den Berg M.A."/>
            <person name="Pel H.J."/>
        </authorList>
    </citation>
    <scope>NUCLEOTIDE SEQUENCE [LARGE SCALE GENOMIC DNA]</scope>
    <source>
        <strain evidence="1 2">CBS 393.64</strain>
    </source>
</reference>
<organism evidence="1 2">
    <name type="scientific">Rasamsonia emersonii (strain ATCC 16479 / CBS 393.64 / IMI 116815)</name>
    <dbReference type="NCBI Taxonomy" id="1408163"/>
    <lineage>
        <taxon>Eukaryota</taxon>
        <taxon>Fungi</taxon>
        <taxon>Dikarya</taxon>
        <taxon>Ascomycota</taxon>
        <taxon>Pezizomycotina</taxon>
        <taxon>Eurotiomycetes</taxon>
        <taxon>Eurotiomycetidae</taxon>
        <taxon>Eurotiales</taxon>
        <taxon>Trichocomaceae</taxon>
        <taxon>Rasamsonia</taxon>
    </lineage>
</organism>
<proteinExistence type="predicted"/>
<dbReference type="Proteomes" id="UP000053958">
    <property type="component" value="Unassembled WGS sequence"/>
</dbReference>
<name>A0A0F4YH14_RASE3</name>
<accession>A0A0F4YH14</accession>
<protein>
    <submittedName>
        <fullName evidence="1">Uncharacterized protein</fullName>
    </submittedName>
</protein>
<dbReference type="GeneID" id="25320845"/>